<name>A0AC34R2N2_9BILA</name>
<sequence length="328" mass="37412">MTKLNSLICPNDNPNLTEERIKATFDTNHLAAIFHGGYEKVKRRREIVNYVKQHPELHDSLPVEFMSREERFENINRKLLPWMKHMKNAVDINNPEEMKYFENLVMGTDGHPLGIHFIMGIPAILNNADDEQLKQWLPKVMNNEYVLAYAQTELGHGTNLKNLETTAIFDSKTQEFVLNSPTITSTKWWPGNLGKSSNWSIVMAQLIIGKKNYGPHPFFVQIRDSETHEPLPRLSVGDIGPKFELNSNDNGFLRFDNFRIPRTSLMMKHAKVLPDGTYVPAIHPKLGYLTMIVVRAAVVTVASEYLSKACVIATRYSAIRRQGEIIPG</sequence>
<reference evidence="2" key="1">
    <citation type="submission" date="2022-11" db="UniProtKB">
        <authorList>
            <consortium name="WormBaseParasite"/>
        </authorList>
    </citation>
    <scope>IDENTIFICATION</scope>
</reference>
<proteinExistence type="predicted"/>
<accession>A0AC34R2N2</accession>
<dbReference type="WBParaSite" id="JU765_v2.g2909.t1">
    <property type="protein sequence ID" value="JU765_v2.g2909.t1"/>
    <property type="gene ID" value="JU765_v2.g2909"/>
</dbReference>
<evidence type="ECO:0000313" key="2">
    <source>
        <dbReference type="WBParaSite" id="JU765_v2.g2909.t1"/>
    </source>
</evidence>
<protein>
    <submittedName>
        <fullName evidence="2">Acyl-coenzyme A oxidase N-terminal domain-containing protein</fullName>
    </submittedName>
</protein>
<organism evidence="1 2">
    <name type="scientific">Panagrolaimus sp. JU765</name>
    <dbReference type="NCBI Taxonomy" id="591449"/>
    <lineage>
        <taxon>Eukaryota</taxon>
        <taxon>Metazoa</taxon>
        <taxon>Ecdysozoa</taxon>
        <taxon>Nematoda</taxon>
        <taxon>Chromadorea</taxon>
        <taxon>Rhabditida</taxon>
        <taxon>Tylenchina</taxon>
        <taxon>Panagrolaimomorpha</taxon>
        <taxon>Panagrolaimoidea</taxon>
        <taxon>Panagrolaimidae</taxon>
        <taxon>Panagrolaimus</taxon>
    </lineage>
</organism>
<evidence type="ECO:0000313" key="1">
    <source>
        <dbReference type="Proteomes" id="UP000887576"/>
    </source>
</evidence>
<dbReference type="Proteomes" id="UP000887576">
    <property type="component" value="Unplaced"/>
</dbReference>